<reference evidence="1 2" key="1">
    <citation type="submission" date="2022-04" db="EMBL/GenBank/DDBJ databases">
        <title>Streptomyces sp. nov. LCR6-01 isolated from Lichen of Dirinaria sp.</title>
        <authorList>
            <person name="Kanchanasin P."/>
            <person name="Tanasupawat S."/>
            <person name="Phongsopitanun W."/>
        </authorList>
    </citation>
    <scope>NUCLEOTIDE SEQUENCE [LARGE SCALE GENOMIC DNA]</scope>
    <source>
        <strain evidence="1 2">LCR6-01</strain>
    </source>
</reference>
<name>A0ABT0ICW2_9ACTN</name>
<protein>
    <submittedName>
        <fullName evidence="1">Uncharacterized protein</fullName>
    </submittedName>
</protein>
<evidence type="ECO:0000313" key="1">
    <source>
        <dbReference type="EMBL" id="MCK8679140.1"/>
    </source>
</evidence>
<gene>
    <name evidence="1" type="ORF">M1O15_17425</name>
</gene>
<dbReference type="Proteomes" id="UP001522868">
    <property type="component" value="Unassembled WGS sequence"/>
</dbReference>
<keyword evidence="2" id="KW-1185">Reference proteome</keyword>
<evidence type="ECO:0000313" key="2">
    <source>
        <dbReference type="Proteomes" id="UP001522868"/>
    </source>
</evidence>
<sequence length="110" mass="12145">MRCNRALRTPWSDVVAGGWRRGAPSLDASFLCELAHDHGGDHVDYLDELAAEVHVWARWDDTGACRFVVMPPCGVVDHALDPVKREACHLTADHSSGHSWQVTDDTPSLD</sequence>
<proteinExistence type="predicted"/>
<comment type="caution">
    <text evidence="1">The sequence shown here is derived from an EMBL/GenBank/DDBJ whole genome shotgun (WGS) entry which is preliminary data.</text>
</comment>
<organism evidence="1 2">
    <name type="scientific">Streptomyces lichenis</name>
    <dbReference type="NCBI Taxonomy" id="2306967"/>
    <lineage>
        <taxon>Bacteria</taxon>
        <taxon>Bacillati</taxon>
        <taxon>Actinomycetota</taxon>
        <taxon>Actinomycetes</taxon>
        <taxon>Kitasatosporales</taxon>
        <taxon>Streptomycetaceae</taxon>
        <taxon>Streptomyces</taxon>
    </lineage>
</organism>
<dbReference type="RefSeq" id="WP_248634802.1">
    <property type="nucleotide sequence ID" value="NZ_JALPTH010000016.1"/>
</dbReference>
<accession>A0ABT0ICW2</accession>
<dbReference type="EMBL" id="JALPTH010000016">
    <property type="protein sequence ID" value="MCK8679140.1"/>
    <property type="molecule type" value="Genomic_DNA"/>
</dbReference>